<dbReference type="EMBL" id="JARKIB010000019">
    <property type="protein sequence ID" value="KAJ7768864.1"/>
    <property type="molecule type" value="Genomic_DNA"/>
</dbReference>
<name>A0AAD7JSX9_9AGAR</name>
<evidence type="ECO:0000256" key="1">
    <source>
        <dbReference type="SAM" id="MobiDB-lite"/>
    </source>
</evidence>
<dbReference type="Proteomes" id="UP001215598">
    <property type="component" value="Unassembled WGS sequence"/>
</dbReference>
<reference evidence="2" key="1">
    <citation type="submission" date="2023-03" db="EMBL/GenBank/DDBJ databases">
        <title>Massive genome expansion in bonnet fungi (Mycena s.s.) driven by repeated elements and novel gene families across ecological guilds.</title>
        <authorList>
            <consortium name="Lawrence Berkeley National Laboratory"/>
            <person name="Harder C.B."/>
            <person name="Miyauchi S."/>
            <person name="Viragh M."/>
            <person name="Kuo A."/>
            <person name="Thoen E."/>
            <person name="Andreopoulos B."/>
            <person name="Lu D."/>
            <person name="Skrede I."/>
            <person name="Drula E."/>
            <person name="Henrissat B."/>
            <person name="Morin E."/>
            <person name="Kohler A."/>
            <person name="Barry K."/>
            <person name="LaButti K."/>
            <person name="Morin E."/>
            <person name="Salamov A."/>
            <person name="Lipzen A."/>
            <person name="Mereny Z."/>
            <person name="Hegedus B."/>
            <person name="Baldrian P."/>
            <person name="Stursova M."/>
            <person name="Weitz H."/>
            <person name="Taylor A."/>
            <person name="Grigoriev I.V."/>
            <person name="Nagy L.G."/>
            <person name="Martin F."/>
            <person name="Kauserud H."/>
        </authorList>
    </citation>
    <scope>NUCLEOTIDE SEQUENCE</scope>
    <source>
        <strain evidence="2">CBHHK182m</strain>
    </source>
</reference>
<gene>
    <name evidence="2" type="ORF">B0H16DRAFT_1452791</name>
</gene>
<evidence type="ECO:0000313" key="3">
    <source>
        <dbReference type="Proteomes" id="UP001215598"/>
    </source>
</evidence>
<feature type="region of interest" description="Disordered" evidence="1">
    <location>
        <begin position="149"/>
        <end position="175"/>
    </location>
</feature>
<sequence length="350" mass="38030">MTGCQHRGVTAGMRVCYWYTKEKITEHGTVRRKQERKCHKTGYEDVGALRESNLGCLNFGTVLGPSGSRTSAFRHFGCRLFDVVRLPQPHNIKVHKIPAQHDEPESSSEMIDCYTKGAMNYNQLKIELVNPSNELTKAFEVGEGKKASLTPTGALRESGSVEPGTPRIHGISTQNASEAKRIASCLCVKEGERSWMKRKQIENATKTSHQNAGALRESNPGPLIFIKERESRRPPGVEPDTSRFSGPSLPIPTLPGTVTRNPTRERMTHTCACARIGLGSGEARRDVIGGRVISNEGDPGERGASSASACGDPRICVCAQLSSIEEGRGGRESCAAPVYNDIGMNTPPSE</sequence>
<proteinExistence type="predicted"/>
<accession>A0AAD7JSX9</accession>
<comment type="caution">
    <text evidence="2">The sequence shown here is derived from an EMBL/GenBank/DDBJ whole genome shotgun (WGS) entry which is preliminary data.</text>
</comment>
<keyword evidence="3" id="KW-1185">Reference proteome</keyword>
<protein>
    <submittedName>
        <fullName evidence="2">Uncharacterized protein</fullName>
    </submittedName>
</protein>
<feature type="region of interest" description="Disordered" evidence="1">
    <location>
        <begin position="231"/>
        <end position="261"/>
    </location>
</feature>
<evidence type="ECO:0000313" key="2">
    <source>
        <dbReference type="EMBL" id="KAJ7768864.1"/>
    </source>
</evidence>
<dbReference type="AlphaFoldDB" id="A0AAD7JSX9"/>
<organism evidence="2 3">
    <name type="scientific">Mycena metata</name>
    <dbReference type="NCBI Taxonomy" id="1033252"/>
    <lineage>
        <taxon>Eukaryota</taxon>
        <taxon>Fungi</taxon>
        <taxon>Dikarya</taxon>
        <taxon>Basidiomycota</taxon>
        <taxon>Agaricomycotina</taxon>
        <taxon>Agaricomycetes</taxon>
        <taxon>Agaricomycetidae</taxon>
        <taxon>Agaricales</taxon>
        <taxon>Marasmiineae</taxon>
        <taxon>Mycenaceae</taxon>
        <taxon>Mycena</taxon>
    </lineage>
</organism>